<comment type="caution">
    <text evidence="1">The sequence shown here is derived from an EMBL/GenBank/DDBJ whole genome shotgun (WGS) entry which is preliminary data.</text>
</comment>
<name>A0ABR0AWY5_9CRUS</name>
<accession>A0ABR0AWY5</accession>
<evidence type="ECO:0000313" key="2">
    <source>
        <dbReference type="Proteomes" id="UP001234178"/>
    </source>
</evidence>
<dbReference type="EMBL" id="JAOYFB010000039">
    <property type="protein sequence ID" value="KAK4029641.1"/>
    <property type="molecule type" value="Genomic_DNA"/>
</dbReference>
<protein>
    <submittedName>
        <fullName evidence="1">Uncharacterized protein</fullName>
    </submittedName>
</protein>
<evidence type="ECO:0000313" key="1">
    <source>
        <dbReference type="EMBL" id="KAK4029641.1"/>
    </source>
</evidence>
<sequence length="79" mass="8823">MNLLRDLIFLGAGQVRRVQSIKDRTLLDISCNDLRATLVPKPFTSVNLLLLFGLEKRRLGNPKAIVMAPPPTLPAHETF</sequence>
<reference evidence="1 2" key="1">
    <citation type="journal article" date="2023" name="Nucleic Acids Res.">
        <title>The hologenome of Daphnia magna reveals possible DNA methylation and microbiome-mediated evolution of the host genome.</title>
        <authorList>
            <person name="Chaturvedi A."/>
            <person name="Li X."/>
            <person name="Dhandapani V."/>
            <person name="Marshall H."/>
            <person name="Kissane S."/>
            <person name="Cuenca-Cambronero M."/>
            <person name="Asole G."/>
            <person name="Calvet F."/>
            <person name="Ruiz-Romero M."/>
            <person name="Marangio P."/>
            <person name="Guigo R."/>
            <person name="Rago D."/>
            <person name="Mirbahai L."/>
            <person name="Eastwood N."/>
            <person name="Colbourne J.K."/>
            <person name="Zhou J."/>
            <person name="Mallon E."/>
            <person name="Orsini L."/>
        </authorList>
    </citation>
    <scope>NUCLEOTIDE SEQUENCE [LARGE SCALE GENOMIC DNA]</scope>
    <source>
        <strain evidence="1">LRV0_1</strain>
    </source>
</reference>
<dbReference type="Proteomes" id="UP001234178">
    <property type="component" value="Unassembled WGS sequence"/>
</dbReference>
<gene>
    <name evidence="1" type="ORF">OUZ56_022612</name>
</gene>
<organism evidence="1 2">
    <name type="scientific">Daphnia magna</name>
    <dbReference type="NCBI Taxonomy" id="35525"/>
    <lineage>
        <taxon>Eukaryota</taxon>
        <taxon>Metazoa</taxon>
        <taxon>Ecdysozoa</taxon>
        <taxon>Arthropoda</taxon>
        <taxon>Crustacea</taxon>
        <taxon>Branchiopoda</taxon>
        <taxon>Diplostraca</taxon>
        <taxon>Cladocera</taxon>
        <taxon>Anomopoda</taxon>
        <taxon>Daphniidae</taxon>
        <taxon>Daphnia</taxon>
    </lineage>
</organism>
<proteinExistence type="predicted"/>
<keyword evidence="2" id="KW-1185">Reference proteome</keyword>